<sequence length="85" mass="9121">MGRSAKFLKRAKKLATSSGQREQKPTAVAVVSEQKKKASLKAKAAKRKGPSEGHVLGGADYVELLMGSRKKAREESTKLPKSPDA</sequence>
<dbReference type="HOGENOM" id="CLU_179512_0_0_1"/>
<dbReference type="EMBL" id="KN840463">
    <property type="protein sequence ID" value="KIP09695.1"/>
    <property type="molecule type" value="Genomic_DNA"/>
</dbReference>
<evidence type="ECO:0000313" key="2">
    <source>
        <dbReference type="EMBL" id="KIP09695.1"/>
    </source>
</evidence>
<accession>A0A0C3SDI4</accession>
<feature type="compositionally biased region" description="Basic residues" evidence="1">
    <location>
        <begin position="1"/>
        <end position="13"/>
    </location>
</feature>
<reference evidence="2 3" key="1">
    <citation type="journal article" date="2014" name="PLoS Genet.">
        <title>Analysis of the Phlebiopsis gigantea genome, transcriptome and secretome provides insight into its pioneer colonization strategies of wood.</title>
        <authorList>
            <person name="Hori C."/>
            <person name="Ishida T."/>
            <person name="Igarashi K."/>
            <person name="Samejima M."/>
            <person name="Suzuki H."/>
            <person name="Master E."/>
            <person name="Ferreira P."/>
            <person name="Ruiz-Duenas F.J."/>
            <person name="Held B."/>
            <person name="Canessa P."/>
            <person name="Larrondo L.F."/>
            <person name="Schmoll M."/>
            <person name="Druzhinina I.S."/>
            <person name="Kubicek C.P."/>
            <person name="Gaskell J.A."/>
            <person name="Kersten P."/>
            <person name="St John F."/>
            <person name="Glasner J."/>
            <person name="Sabat G."/>
            <person name="Splinter BonDurant S."/>
            <person name="Syed K."/>
            <person name="Yadav J."/>
            <person name="Mgbeahuruike A.C."/>
            <person name="Kovalchuk A."/>
            <person name="Asiegbu F.O."/>
            <person name="Lackner G."/>
            <person name="Hoffmeister D."/>
            <person name="Rencoret J."/>
            <person name="Gutierrez A."/>
            <person name="Sun H."/>
            <person name="Lindquist E."/>
            <person name="Barry K."/>
            <person name="Riley R."/>
            <person name="Grigoriev I.V."/>
            <person name="Henrissat B."/>
            <person name="Kues U."/>
            <person name="Berka R.M."/>
            <person name="Martinez A.T."/>
            <person name="Covert S.F."/>
            <person name="Blanchette R.A."/>
            <person name="Cullen D."/>
        </authorList>
    </citation>
    <scope>NUCLEOTIDE SEQUENCE [LARGE SCALE GENOMIC DNA]</scope>
    <source>
        <strain evidence="2 3">11061_1 CR5-6</strain>
    </source>
</reference>
<dbReference type="AlphaFoldDB" id="A0A0C3SDI4"/>
<protein>
    <submittedName>
        <fullName evidence="2">Uncharacterized protein</fullName>
    </submittedName>
</protein>
<organism evidence="2 3">
    <name type="scientific">Phlebiopsis gigantea (strain 11061_1 CR5-6)</name>
    <name type="common">White-rot fungus</name>
    <name type="synonym">Peniophora gigantea</name>
    <dbReference type="NCBI Taxonomy" id="745531"/>
    <lineage>
        <taxon>Eukaryota</taxon>
        <taxon>Fungi</taxon>
        <taxon>Dikarya</taxon>
        <taxon>Basidiomycota</taxon>
        <taxon>Agaricomycotina</taxon>
        <taxon>Agaricomycetes</taxon>
        <taxon>Polyporales</taxon>
        <taxon>Phanerochaetaceae</taxon>
        <taxon>Phlebiopsis</taxon>
    </lineage>
</organism>
<name>A0A0C3SDI4_PHLG1</name>
<proteinExistence type="predicted"/>
<evidence type="ECO:0000313" key="3">
    <source>
        <dbReference type="Proteomes" id="UP000053257"/>
    </source>
</evidence>
<dbReference type="Proteomes" id="UP000053257">
    <property type="component" value="Unassembled WGS sequence"/>
</dbReference>
<dbReference type="OrthoDB" id="3238347at2759"/>
<gene>
    <name evidence="2" type="ORF">PHLGIDRAFT_86299</name>
</gene>
<feature type="region of interest" description="Disordered" evidence="1">
    <location>
        <begin position="1"/>
        <end position="31"/>
    </location>
</feature>
<keyword evidence="3" id="KW-1185">Reference proteome</keyword>
<evidence type="ECO:0000256" key="1">
    <source>
        <dbReference type="SAM" id="MobiDB-lite"/>
    </source>
</evidence>